<dbReference type="Proteomes" id="UP000465785">
    <property type="component" value="Chromosome"/>
</dbReference>
<organism evidence="1 2">
    <name type="scientific">Mycobacterium gallinarum</name>
    <dbReference type="NCBI Taxonomy" id="39689"/>
    <lineage>
        <taxon>Bacteria</taxon>
        <taxon>Bacillati</taxon>
        <taxon>Actinomycetota</taxon>
        <taxon>Actinomycetes</taxon>
        <taxon>Mycobacteriales</taxon>
        <taxon>Mycobacteriaceae</taxon>
        <taxon>Mycobacterium</taxon>
    </lineage>
</organism>
<keyword evidence="2" id="KW-1185">Reference proteome</keyword>
<reference evidence="1 2" key="1">
    <citation type="journal article" date="2019" name="Emerg. Microbes Infect.">
        <title>Comprehensive subspecies identification of 175 nontuberculous mycobacteria species based on 7547 genomic profiles.</title>
        <authorList>
            <person name="Matsumoto Y."/>
            <person name="Kinjo T."/>
            <person name="Motooka D."/>
            <person name="Nabeya D."/>
            <person name="Jung N."/>
            <person name="Uechi K."/>
            <person name="Horii T."/>
            <person name="Iida T."/>
            <person name="Fujita J."/>
            <person name="Nakamura S."/>
        </authorList>
    </citation>
    <scope>NUCLEOTIDE SEQUENCE [LARGE SCALE GENOMIC DNA]</scope>
    <source>
        <strain evidence="1 2">JCM 6399</strain>
    </source>
</reference>
<dbReference type="RefSeq" id="WP_163735059.1">
    <property type="nucleotide sequence ID" value="NZ_AP022601.1"/>
</dbReference>
<dbReference type="EMBL" id="AP022601">
    <property type="protein sequence ID" value="BBY95661.1"/>
    <property type="molecule type" value="Genomic_DNA"/>
</dbReference>
<evidence type="ECO:0000313" key="2">
    <source>
        <dbReference type="Proteomes" id="UP000465785"/>
    </source>
</evidence>
<sequence length="136" mass="14922">MNDADGATREGDGKAEACEQDLLRRELMASGLEDWVSMAEVQQLASSLGLADADAARQKLVLATIRSVLEDGLMEIGDLPGEDGQFPAWDGSVDSLMVRLSDRFIRHYDEPAVWDYSIWLGLTDQGERVAKTMSSD</sequence>
<accession>A0A9W4B7S0</accession>
<evidence type="ECO:0000313" key="1">
    <source>
        <dbReference type="EMBL" id="BBY95661.1"/>
    </source>
</evidence>
<name>A0A9W4B7S0_9MYCO</name>
<proteinExistence type="predicted"/>
<gene>
    <name evidence="1" type="ORF">MGALJ_53300</name>
</gene>
<dbReference type="AlphaFoldDB" id="A0A9W4B7S0"/>
<dbReference type="KEGG" id="mgau:MGALJ_53300"/>
<protein>
    <submittedName>
        <fullName evidence="1">Uncharacterized protein</fullName>
    </submittedName>
</protein>